<protein>
    <submittedName>
        <fullName evidence="4">Beta-glucosidase</fullName>
    </submittedName>
</protein>
<dbReference type="RefSeq" id="WP_322788328.1">
    <property type="nucleotide sequence ID" value="NZ_FNPZ01000001.1"/>
</dbReference>
<dbReference type="InterPro" id="IPR013783">
    <property type="entry name" value="Ig-like_fold"/>
</dbReference>
<keyword evidence="2" id="KW-0378">Hydrolase</keyword>
<name>A0A1H3LKB0_9MICO</name>
<dbReference type="Gene3D" id="3.20.20.300">
    <property type="entry name" value="Glycoside hydrolase, family 3, N-terminal domain"/>
    <property type="match status" value="1"/>
</dbReference>
<dbReference type="InterPro" id="IPR001764">
    <property type="entry name" value="Glyco_hydro_3_N"/>
</dbReference>
<dbReference type="PANTHER" id="PTHR42715:SF10">
    <property type="entry name" value="BETA-GLUCOSIDASE"/>
    <property type="match status" value="1"/>
</dbReference>
<dbReference type="InterPro" id="IPR050288">
    <property type="entry name" value="Cellulose_deg_GH3"/>
</dbReference>
<dbReference type="Gene3D" id="2.60.40.10">
    <property type="entry name" value="Immunoglobulins"/>
    <property type="match status" value="1"/>
</dbReference>
<dbReference type="Proteomes" id="UP000198891">
    <property type="component" value="Unassembled WGS sequence"/>
</dbReference>
<dbReference type="GO" id="GO:0005975">
    <property type="term" value="P:carbohydrate metabolic process"/>
    <property type="evidence" value="ECO:0007669"/>
    <property type="project" value="InterPro"/>
</dbReference>
<dbReference type="Pfam" id="PF01915">
    <property type="entry name" value="Glyco_hydro_3_C"/>
    <property type="match status" value="1"/>
</dbReference>
<dbReference type="PANTHER" id="PTHR42715">
    <property type="entry name" value="BETA-GLUCOSIDASE"/>
    <property type="match status" value="1"/>
</dbReference>
<organism evidence="4 5">
    <name type="scientific">Herbiconiux ginsengi</name>
    <dbReference type="NCBI Taxonomy" id="381665"/>
    <lineage>
        <taxon>Bacteria</taxon>
        <taxon>Bacillati</taxon>
        <taxon>Actinomycetota</taxon>
        <taxon>Actinomycetes</taxon>
        <taxon>Micrococcales</taxon>
        <taxon>Microbacteriaceae</taxon>
        <taxon>Herbiconiux</taxon>
    </lineage>
</organism>
<dbReference type="PRINTS" id="PR00133">
    <property type="entry name" value="GLHYDRLASE3"/>
</dbReference>
<dbReference type="STRING" id="381665.SAMN05216554_1022"/>
<reference evidence="4 5" key="1">
    <citation type="submission" date="2016-10" db="EMBL/GenBank/DDBJ databases">
        <authorList>
            <person name="de Groot N.N."/>
        </authorList>
    </citation>
    <scope>NUCLEOTIDE SEQUENCE [LARGE SCALE GENOMIC DNA]</scope>
    <source>
        <strain evidence="4 5">CGMCC 4.3491</strain>
    </source>
</reference>
<dbReference type="SMART" id="SM01217">
    <property type="entry name" value="Fn3_like"/>
    <property type="match status" value="1"/>
</dbReference>
<dbReference type="SUPFAM" id="SSF52279">
    <property type="entry name" value="Beta-D-glucan exohydrolase, C-terminal domain"/>
    <property type="match status" value="1"/>
</dbReference>
<dbReference type="Pfam" id="PF00933">
    <property type="entry name" value="Glyco_hydro_3"/>
    <property type="match status" value="1"/>
</dbReference>
<evidence type="ECO:0000256" key="1">
    <source>
        <dbReference type="ARBA" id="ARBA00005336"/>
    </source>
</evidence>
<dbReference type="InterPro" id="IPR036881">
    <property type="entry name" value="Glyco_hydro_3_C_sf"/>
</dbReference>
<evidence type="ECO:0000256" key="2">
    <source>
        <dbReference type="ARBA" id="ARBA00022801"/>
    </source>
</evidence>
<dbReference type="SUPFAM" id="SSF51445">
    <property type="entry name" value="(Trans)glycosidases"/>
    <property type="match status" value="1"/>
</dbReference>
<dbReference type="GO" id="GO:0004553">
    <property type="term" value="F:hydrolase activity, hydrolyzing O-glycosyl compounds"/>
    <property type="evidence" value="ECO:0007669"/>
    <property type="project" value="InterPro"/>
</dbReference>
<feature type="domain" description="Fibronectin type III-like" evidence="3">
    <location>
        <begin position="732"/>
        <end position="800"/>
    </location>
</feature>
<evidence type="ECO:0000313" key="5">
    <source>
        <dbReference type="Proteomes" id="UP000198891"/>
    </source>
</evidence>
<dbReference type="InterPro" id="IPR026891">
    <property type="entry name" value="Fn3-like"/>
</dbReference>
<dbReference type="AlphaFoldDB" id="A0A1H3LKB0"/>
<comment type="similarity">
    <text evidence="1">Belongs to the glycosyl hydrolase 3 family.</text>
</comment>
<evidence type="ECO:0000313" key="4">
    <source>
        <dbReference type="EMBL" id="SDY64841.1"/>
    </source>
</evidence>
<dbReference type="InterPro" id="IPR036962">
    <property type="entry name" value="Glyco_hydro_3_N_sf"/>
</dbReference>
<keyword evidence="5" id="KW-1185">Reference proteome</keyword>
<dbReference type="EMBL" id="FNPZ01000001">
    <property type="protein sequence ID" value="SDY64841.1"/>
    <property type="molecule type" value="Genomic_DNA"/>
</dbReference>
<evidence type="ECO:0000259" key="3">
    <source>
        <dbReference type="SMART" id="SM01217"/>
    </source>
</evidence>
<dbReference type="Gene3D" id="2.60.120.260">
    <property type="entry name" value="Galactose-binding domain-like"/>
    <property type="match status" value="1"/>
</dbReference>
<accession>A0A1H3LKB0</accession>
<dbReference type="Gene3D" id="3.40.50.1700">
    <property type="entry name" value="Glycoside hydrolase family 3 C-terminal domain"/>
    <property type="match status" value="1"/>
</dbReference>
<proteinExistence type="inferred from homology"/>
<sequence>MSEKDIDELVAIMTLEQKVRLLTGRDFWSTWPDEALGLRSIVFSDGPAGVRGISWDEREPSLSLPSGTALGATWDRELAERYGAALAVEAIRKNVDVVLGPTINLHRSPLGGRHFESFSEDPELTAQLAAAYVRGIQSHGIGATPKHYVANEAETERFTADSVVDERTLRELYLRPFEAAVVEGDAWALMSAYNSVNGVTASENDLLRAPLREEWGFEGLVVSDWTAVRTTAAAAAEQDLAMPGPHGAWGGALVTAVRSGEVDEGAIDRKIARLLRLASRVGALSPSLREASPDALLEDGVGLAREVAARSFVLVKNDDLLPIAPRPGLRVAVIGQSAAVPRTAGGGSATVIPERNITPLEGIRDAYPEAEIEYRIGAVIDDSLTELPVTELINPNTGAPGVRVTLRNAMGDTLHVEDRFSTRLIWLGSHAPIQQAARVEIETIWTPTDSRAVRLDVATMGQVRVRAGEETWAGGLSAEGADIAVALLAPPALEHYLNIEAGQQIPLFIQIDRRIDVEGTESAMSVIIGTSPEAADEETLIDDAAEAAGRADVVVLVVGTTSAVESEGFDRVDLSLPGRQDELARRVLAANPNTVVVVNSGAPVILPWQESARAVLLGWFGGQEFGHAVADVISGTREPGGRLPTTWPAALTDVPVLNTTPVEGRLAYSEGLNIGYRAWQRENQRPQWAFGHGLSYSSWAFVALDVPRQANRHQEIVARVRIRNTGHRAGRQVVQVYVQRFLSKIDRPALWLAGFTVVDSEAGAAHWVDVAVPARAFEHWTDQGWQVEPGTFTLKIGFASDSLPLSTGIELA</sequence>
<dbReference type="InterPro" id="IPR002772">
    <property type="entry name" value="Glyco_hydro_3_C"/>
</dbReference>
<dbReference type="Pfam" id="PF14310">
    <property type="entry name" value="Fn3-like"/>
    <property type="match status" value="1"/>
</dbReference>
<gene>
    <name evidence="4" type="ORF">SAMN05216554_1022</name>
</gene>
<dbReference type="InterPro" id="IPR017853">
    <property type="entry name" value="GH"/>
</dbReference>